<feature type="domain" description="AMP-dependent synthetase/ligase" evidence="1">
    <location>
        <begin position="55"/>
        <end position="216"/>
    </location>
</feature>
<dbReference type="Gene3D" id="3.30.300.30">
    <property type="match status" value="1"/>
</dbReference>
<protein>
    <submittedName>
        <fullName evidence="3">O-succinylbenzoate--CoA ligase</fullName>
        <ecNumber evidence="3">6.2.1.26</ecNumber>
    </submittedName>
</protein>
<name>A0ABW2CA99_9PSEU</name>
<dbReference type="PANTHER" id="PTHR43767">
    <property type="entry name" value="LONG-CHAIN-FATTY-ACID--COA LIGASE"/>
    <property type="match status" value="1"/>
</dbReference>
<dbReference type="PANTHER" id="PTHR43767:SF1">
    <property type="entry name" value="NONRIBOSOMAL PEPTIDE SYNTHASE PES1 (EUROFUNG)-RELATED"/>
    <property type="match status" value="1"/>
</dbReference>
<dbReference type="RefSeq" id="WP_345392394.1">
    <property type="nucleotide sequence ID" value="NZ_BAABLA010000007.1"/>
</dbReference>
<accession>A0ABW2CA99</accession>
<keyword evidence="4" id="KW-1185">Reference proteome</keyword>
<dbReference type="Proteomes" id="UP001596337">
    <property type="component" value="Unassembled WGS sequence"/>
</dbReference>
<keyword evidence="3" id="KW-0436">Ligase</keyword>
<dbReference type="InterPro" id="IPR050237">
    <property type="entry name" value="ATP-dep_AMP-bd_enzyme"/>
</dbReference>
<dbReference type="InterPro" id="IPR045851">
    <property type="entry name" value="AMP-bd_C_sf"/>
</dbReference>
<evidence type="ECO:0000259" key="1">
    <source>
        <dbReference type="Pfam" id="PF00501"/>
    </source>
</evidence>
<feature type="domain" description="AMP-binding enzyme C-terminal" evidence="2">
    <location>
        <begin position="312"/>
        <end position="387"/>
    </location>
</feature>
<dbReference type="InterPro" id="IPR020845">
    <property type="entry name" value="AMP-binding_CS"/>
</dbReference>
<dbReference type="InterPro" id="IPR042099">
    <property type="entry name" value="ANL_N_sf"/>
</dbReference>
<organism evidence="3 4">
    <name type="scientific">Haloechinothrix salitolerans</name>
    <dbReference type="NCBI Taxonomy" id="926830"/>
    <lineage>
        <taxon>Bacteria</taxon>
        <taxon>Bacillati</taxon>
        <taxon>Actinomycetota</taxon>
        <taxon>Actinomycetes</taxon>
        <taxon>Pseudonocardiales</taxon>
        <taxon>Pseudonocardiaceae</taxon>
        <taxon>Haloechinothrix</taxon>
    </lineage>
</organism>
<dbReference type="Pfam" id="PF00501">
    <property type="entry name" value="AMP-binding"/>
    <property type="match status" value="1"/>
</dbReference>
<dbReference type="SUPFAM" id="SSF56801">
    <property type="entry name" value="Acetyl-CoA synthetase-like"/>
    <property type="match status" value="1"/>
</dbReference>
<dbReference type="PROSITE" id="PS00455">
    <property type="entry name" value="AMP_BINDING"/>
    <property type="match status" value="1"/>
</dbReference>
<dbReference type="EMBL" id="JBHSXX010000001">
    <property type="protein sequence ID" value="MFC6871472.1"/>
    <property type="molecule type" value="Genomic_DNA"/>
</dbReference>
<dbReference type="EC" id="6.2.1.26" evidence="3"/>
<evidence type="ECO:0000259" key="2">
    <source>
        <dbReference type="Pfam" id="PF13193"/>
    </source>
</evidence>
<gene>
    <name evidence="3" type="primary">menE</name>
    <name evidence="3" type="ORF">ACFQGD_30555</name>
</gene>
<sequence>MKVVDVDGSPEAVRALTRALAHALDGGETVLPLVPGRAEGGLRHASCTEGHLRPSAAVVIMTSGSTGTPKGVLLSARALTTSAEATHARLGGPGHWLLATPAHYIGGLQVLVRSLLAGTEPGVLDLSGGFRPEEFAQASKALSDDGPRYTALVPTQLARLLDAGQADAAASFDAVIIGGAALPAELRERAEGHGVRVISAYGMSETAGGCVYDGVPLDGVRVATDAPGETATGARGATASGVPAGRVRLAGPVLADSYLEDAAASSASAAFRDGWFHTNDLGRITPDGRVEILGRADDVINTGGVKVAAHAVEDVLRSHPGVRDTCVVGVPDPDWGEAVVAAIVPEDPGQAPTPDDLSAHVRTALGAPSTPKRVRFLPELPLRGPGKPDRDAVRRFLGS</sequence>
<dbReference type="NCBIfam" id="NF005877">
    <property type="entry name" value="PRK07824.1"/>
    <property type="match status" value="1"/>
</dbReference>
<dbReference type="InterPro" id="IPR000873">
    <property type="entry name" value="AMP-dep_synth/lig_dom"/>
</dbReference>
<dbReference type="Gene3D" id="2.30.38.10">
    <property type="entry name" value="Luciferase, Domain 3"/>
    <property type="match status" value="1"/>
</dbReference>
<dbReference type="Gene3D" id="3.40.50.12780">
    <property type="entry name" value="N-terminal domain of ligase-like"/>
    <property type="match status" value="1"/>
</dbReference>
<proteinExistence type="predicted"/>
<reference evidence="4" key="1">
    <citation type="journal article" date="2019" name="Int. J. Syst. Evol. Microbiol.">
        <title>The Global Catalogue of Microorganisms (GCM) 10K type strain sequencing project: providing services to taxonomists for standard genome sequencing and annotation.</title>
        <authorList>
            <consortium name="The Broad Institute Genomics Platform"/>
            <consortium name="The Broad Institute Genome Sequencing Center for Infectious Disease"/>
            <person name="Wu L."/>
            <person name="Ma J."/>
        </authorList>
    </citation>
    <scope>NUCLEOTIDE SEQUENCE [LARGE SCALE GENOMIC DNA]</scope>
    <source>
        <strain evidence="4">KCTC 32255</strain>
    </source>
</reference>
<evidence type="ECO:0000313" key="3">
    <source>
        <dbReference type="EMBL" id="MFC6871472.1"/>
    </source>
</evidence>
<dbReference type="GO" id="GO:0008756">
    <property type="term" value="F:o-succinylbenzoate-CoA ligase activity"/>
    <property type="evidence" value="ECO:0007669"/>
    <property type="project" value="UniProtKB-EC"/>
</dbReference>
<dbReference type="InterPro" id="IPR025110">
    <property type="entry name" value="AMP-bd_C"/>
</dbReference>
<evidence type="ECO:0000313" key="4">
    <source>
        <dbReference type="Proteomes" id="UP001596337"/>
    </source>
</evidence>
<comment type="caution">
    <text evidence="3">The sequence shown here is derived from an EMBL/GenBank/DDBJ whole genome shotgun (WGS) entry which is preliminary data.</text>
</comment>
<dbReference type="Pfam" id="PF13193">
    <property type="entry name" value="AMP-binding_C"/>
    <property type="match status" value="1"/>
</dbReference>